<dbReference type="InterPro" id="IPR050266">
    <property type="entry name" value="AB_hydrolase_sf"/>
</dbReference>
<evidence type="ECO:0000256" key="1">
    <source>
        <dbReference type="SAM" id="MobiDB-lite"/>
    </source>
</evidence>
<feature type="region of interest" description="Disordered" evidence="1">
    <location>
        <begin position="466"/>
        <end position="486"/>
    </location>
</feature>
<evidence type="ECO:0000313" key="4">
    <source>
        <dbReference type="Proteomes" id="UP000028924"/>
    </source>
</evidence>
<feature type="domain" description="AB hydrolase-1" evidence="2">
    <location>
        <begin position="90"/>
        <end position="237"/>
    </location>
</feature>
<evidence type="ECO:0000259" key="2">
    <source>
        <dbReference type="Pfam" id="PF00561"/>
    </source>
</evidence>
<organism evidence="3 4">
    <name type="scientific">Auxenochlorella protothecoides</name>
    <name type="common">Green microalga</name>
    <name type="synonym">Chlorella protothecoides</name>
    <dbReference type="NCBI Taxonomy" id="3075"/>
    <lineage>
        <taxon>Eukaryota</taxon>
        <taxon>Viridiplantae</taxon>
        <taxon>Chlorophyta</taxon>
        <taxon>core chlorophytes</taxon>
        <taxon>Trebouxiophyceae</taxon>
        <taxon>Chlorellales</taxon>
        <taxon>Chlorellaceae</taxon>
        <taxon>Auxenochlorella</taxon>
    </lineage>
</organism>
<dbReference type="Proteomes" id="UP000028924">
    <property type="component" value="Unassembled WGS sequence"/>
</dbReference>
<dbReference type="Pfam" id="PF00561">
    <property type="entry name" value="Abhydrolase_1"/>
    <property type="match status" value="1"/>
</dbReference>
<dbReference type="Gene3D" id="3.40.50.1820">
    <property type="entry name" value="alpha/beta hydrolase"/>
    <property type="match status" value="1"/>
</dbReference>
<dbReference type="PANTHER" id="PTHR43798:SF33">
    <property type="entry name" value="HYDROLASE, PUTATIVE (AFU_ORTHOLOGUE AFUA_2G14860)-RELATED"/>
    <property type="match status" value="1"/>
</dbReference>
<proteinExistence type="predicted"/>
<accession>A0A087SCJ4</accession>
<dbReference type="InterPro" id="IPR000073">
    <property type="entry name" value="AB_hydrolase_1"/>
</dbReference>
<dbReference type="OrthoDB" id="565370at2759"/>
<dbReference type="GeneID" id="23617393"/>
<feature type="compositionally biased region" description="Basic and acidic residues" evidence="1">
    <location>
        <begin position="200"/>
        <end position="217"/>
    </location>
</feature>
<dbReference type="eggNOG" id="ENOG502SQGY">
    <property type="taxonomic scope" value="Eukaryota"/>
</dbReference>
<dbReference type="PANTHER" id="PTHR43798">
    <property type="entry name" value="MONOACYLGLYCEROL LIPASE"/>
    <property type="match status" value="1"/>
</dbReference>
<evidence type="ECO:0000313" key="3">
    <source>
        <dbReference type="EMBL" id="KFM23448.1"/>
    </source>
</evidence>
<dbReference type="AlphaFoldDB" id="A0A087SCJ4"/>
<dbReference type="GO" id="GO:0016020">
    <property type="term" value="C:membrane"/>
    <property type="evidence" value="ECO:0007669"/>
    <property type="project" value="TreeGrafter"/>
</dbReference>
<dbReference type="RefSeq" id="XP_011396320.1">
    <property type="nucleotide sequence ID" value="XM_011398018.1"/>
</dbReference>
<name>A0A087SCJ4_AUXPR</name>
<dbReference type="SUPFAM" id="SSF53474">
    <property type="entry name" value="alpha/beta-Hydrolases"/>
    <property type="match status" value="1"/>
</dbReference>
<dbReference type="PRINTS" id="PR00111">
    <property type="entry name" value="ABHYDROLASE"/>
</dbReference>
<dbReference type="EMBL" id="KL662092">
    <property type="protein sequence ID" value="KFM23448.1"/>
    <property type="molecule type" value="Genomic_DNA"/>
</dbReference>
<protein>
    <submittedName>
        <fullName evidence="3">Tropinesterase</fullName>
    </submittedName>
</protein>
<gene>
    <name evidence="3" type="ORF">F751_6002</name>
</gene>
<sequence length="493" mass="51886">MAAGLRDALAAYKALLGPAADPQTPEEAERDRGAYFQQLRDSLSPGPSLANEVQAWPRSPAADLPRSRHLSISTGMRLRYLEWGRGGDETVLMLHDAGSGAEAWSPVAGPLAARGMRVLAVDMRGHGDSTWSSDRRYSLPVLAEDVLAFITALDLYTRPLALVGVGVGGAVAMAVAQQRPRLVGALAVVEFAPPIFEETGSAKDGKMPEQLEDDRRGGAPVEDGPGCSKSYEPGYRSPATRLPAWQRSRAGEAAASSTPANISASLLSAPWWGGYPGQGARFEGLVQLAALLGHPLSALGPHDAASCVAWMAAMREGGSTAEAEAARTNLQRTLTTPRAAVAAAAAAWTAVRLPPGAQPEELAANALAGPLDLRADPAWLFHFDPGAVLRRMPAVTAHIAVMDFLEGPAMAALQRGSAVSRRPEVLGLKTLPRFDTLQDAQKALGPRPLPRPEAVEEALRKLDLENGEEPGSVGDAHQTALANNPSDYFGMVG</sequence>
<reference evidence="3 4" key="1">
    <citation type="journal article" date="2014" name="BMC Genomics">
        <title>Oil accumulation mechanisms of the oleaginous microalga Chlorella protothecoides revealed through its genome, transcriptomes, and proteomes.</title>
        <authorList>
            <person name="Gao C."/>
            <person name="Wang Y."/>
            <person name="Shen Y."/>
            <person name="Yan D."/>
            <person name="He X."/>
            <person name="Dai J."/>
            <person name="Wu Q."/>
        </authorList>
    </citation>
    <scope>NUCLEOTIDE SEQUENCE [LARGE SCALE GENOMIC DNA]</scope>
    <source>
        <strain evidence="3 4">0710</strain>
    </source>
</reference>
<keyword evidence="4" id="KW-1185">Reference proteome</keyword>
<dbReference type="KEGG" id="apro:F751_6002"/>
<feature type="region of interest" description="Disordered" evidence="1">
    <location>
        <begin position="199"/>
        <end position="235"/>
    </location>
</feature>
<dbReference type="InterPro" id="IPR029058">
    <property type="entry name" value="AB_hydrolase_fold"/>
</dbReference>